<keyword evidence="2" id="KW-1185">Reference proteome</keyword>
<name>A0ACC2PB21_9HYME</name>
<proteinExistence type="predicted"/>
<evidence type="ECO:0000313" key="1">
    <source>
        <dbReference type="EMBL" id="KAJ8680800.1"/>
    </source>
</evidence>
<dbReference type="Proteomes" id="UP001239111">
    <property type="component" value="Chromosome 2"/>
</dbReference>
<comment type="caution">
    <text evidence="1">The sequence shown here is derived from an EMBL/GenBank/DDBJ whole genome shotgun (WGS) entry which is preliminary data.</text>
</comment>
<evidence type="ECO:0000313" key="2">
    <source>
        <dbReference type="Proteomes" id="UP001239111"/>
    </source>
</evidence>
<dbReference type="EMBL" id="CM056742">
    <property type="protein sequence ID" value="KAJ8680800.1"/>
    <property type="molecule type" value="Genomic_DNA"/>
</dbReference>
<organism evidence="1 2">
    <name type="scientific">Eretmocerus hayati</name>
    <dbReference type="NCBI Taxonomy" id="131215"/>
    <lineage>
        <taxon>Eukaryota</taxon>
        <taxon>Metazoa</taxon>
        <taxon>Ecdysozoa</taxon>
        <taxon>Arthropoda</taxon>
        <taxon>Hexapoda</taxon>
        <taxon>Insecta</taxon>
        <taxon>Pterygota</taxon>
        <taxon>Neoptera</taxon>
        <taxon>Endopterygota</taxon>
        <taxon>Hymenoptera</taxon>
        <taxon>Apocrita</taxon>
        <taxon>Proctotrupomorpha</taxon>
        <taxon>Chalcidoidea</taxon>
        <taxon>Aphelinidae</taxon>
        <taxon>Aphelininae</taxon>
        <taxon>Eretmocerus</taxon>
    </lineage>
</organism>
<accession>A0ACC2PB21</accession>
<sequence length="386" mass="43841">MDLMRMLLEAGVNVDLPNASLKTPLHAVLSKKDEECASLLISYGCSVNTQDKCNDSPLMTAVDLILENSVRLLLAKGADPNYTKVIKRWDANSKTSILAAAVKRQNLKIIRLLFEYGADTSCKDSLNDLIDIAMWNGNSTLMKYLIDKGAKVNSKLNDTTLLSRALGYGSGNGRENIVQILLDHGANVKLADKNGKTALERFRDSRNLIDKTVLCLVRHLALMRSGGQTIGKKNYSLLKNDAKFKKYYRMCINELSKMRMKKIFQSSLSLYDILTRTENEMIRCLQNKNIVETIRSSDLSTDYPLYSWNLRYKLAKAQERSNLMNKGRHFLNEVIDVEMPPEIITLICEYLKNEDLTNLGKISLHTSDNTKSFSMSLRTRKRRKYC</sequence>
<gene>
    <name evidence="1" type="ORF">QAD02_016587</name>
</gene>
<reference evidence="1" key="1">
    <citation type="submission" date="2023-04" db="EMBL/GenBank/DDBJ databases">
        <title>A chromosome-level genome assembly of the parasitoid wasp Eretmocerus hayati.</title>
        <authorList>
            <person name="Zhong Y."/>
            <person name="Liu S."/>
            <person name="Liu Y."/>
        </authorList>
    </citation>
    <scope>NUCLEOTIDE SEQUENCE</scope>
    <source>
        <strain evidence="1">ZJU_SS_LIU_2023</strain>
    </source>
</reference>
<protein>
    <submittedName>
        <fullName evidence="1">Uncharacterized protein</fullName>
    </submittedName>
</protein>